<proteinExistence type="predicted"/>
<name>A0ABY0V6S4_9ACTO</name>
<keyword evidence="7" id="KW-1185">Reference proteome</keyword>
<dbReference type="Proteomes" id="UP000198976">
    <property type="component" value="Chromosome I"/>
</dbReference>
<dbReference type="InterPro" id="IPR027477">
    <property type="entry name" value="Succ_DH/fumarate_Rdtase_cat_sf"/>
</dbReference>
<evidence type="ECO:0000313" key="6">
    <source>
        <dbReference type="EMBL" id="SDT90597.1"/>
    </source>
</evidence>
<feature type="domain" description="FAD-dependent oxidoreductase 2 FAD-binding" evidence="5">
    <location>
        <begin position="7"/>
        <end position="550"/>
    </location>
</feature>
<keyword evidence="3" id="KW-0274">FAD</keyword>
<dbReference type="PANTHER" id="PTHR43400:SF10">
    <property type="entry name" value="3-OXOSTEROID 1-DEHYDROGENASE"/>
    <property type="match status" value="1"/>
</dbReference>
<dbReference type="RefSeq" id="WP_070725958.1">
    <property type="nucleotide sequence ID" value="NZ_LT629792.1"/>
</dbReference>
<reference evidence="6 7" key="1">
    <citation type="submission" date="2016-10" db="EMBL/GenBank/DDBJ databases">
        <authorList>
            <person name="Varghese N."/>
            <person name="Submissions S."/>
        </authorList>
    </citation>
    <scope>NUCLEOTIDE SEQUENCE [LARGE SCALE GENOMIC DNA]</scope>
    <source>
        <strain evidence="6 7">DSM 9169</strain>
    </source>
</reference>
<dbReference type="PRINTS" id="PR00411">
    <property type="entry name" value="PNDRDTASEI"/>
</dbReference>
<keyword evidence="4" id="KW-0560">Oxidoreductase</keyword>
<dbReference type="SUPFAM" id="SSF56425">
    <property type="entry name" value="Succinate dehydrogenase/fumarate reductase flavoprotein, catalytic domain"/>
    <property type="match status" value="1"/>
</dbReference>
<evidence type="ECO:0000256" key="4">
    <source>
        <dbReference type="ARBA" id="ARBA00023002"/>
    </source>
</evidence>
<evidence type="ECO:0000313" key="7">
    <source>
        <dbReference type="Proteomes" id="UP000198976"/>
    </source>
</evidence>
<dbReference type="SUPFAM" id="SSF51905">
    <property type="entry name" value="FAD/NAD(P)-binding domain"/>
    <property type="match status" value="1"/>
</dbReference>
<protein>
    <submittedName>
        <fullName evidence="6">3-oxosteroid 1-dehydrogenase</fullName>
    </submittedName>
</protein>
<dbReference type="PANTHER" id="PTHR43400">
    <property type="entry name" value="FUMARATE REDUCTASE"/>
    <property type="match status" value="1"/>
</dbReference>
<accession>A0ABY0V6S4</accession>
<keyword evidence="2" id="KW-0285">Flavoprotein</keyword>
<sequence length="575" mass="62680">MKRTEFDVVVVGSGAAGLSASLTAAKNGLRTLMIEKGDKWGGSTAKSAGMVWVPGNKQLQRVGGNDNMEMGRTYMKATVGDCTSDEMIDSFLTNGTRAMDFLTANCPGLVWRNMEGYPDYWLDAPGAQPQGRGVEAGAFDSNKLGKWKKNQMEAYFKPAVPLDLNSFDSADILLFASSWKPWARLARLTARNIKHLFARRTPRTMGMGLTGALMEGCLRAGVEIAMNTALKDLIVEDDAVRGIVVTHEGKESRIRAAKGVILACGGFERNAQMRQKYQRHPINGTWTVGAETNTGDGIQVGLQHGAAIDNMADAIWSPVIQLPRSSAWTPIVIEDEERFIVPDRSLPHTVIVNGQGKRFMNEALPYCTAGQGLYGGHFGKGEGDAENLPAWLIFDHQFRSKYVFGYGHMPVVPLPREYFESGAMVQADSVDELAQKIDVPVEQLRLTLERFNDFARTGIDEDFHRGENEHDRFYGDRYHEPNPSLGTVEKGPFYATQVYPGDIGTSGGLVINPQAQVTREDGSVIDGLYAAGNTTKSIVGHTYTAGGTSIGAALVFGYVAARTIAEKAGRNMVAH</sequence>
<gene>
    <name evidence="6" type="ORF">SAMN04489714_0763</name>
</gene>
<evidence type="ECO:0000256" key="2">
    <source>
        <dbReference type="ARBA" id="ARBA00022630"/>
    </source>
</evidence>
<dbReference type="Gene3D" id="3.90.700.10">
    <property type="entry name" value="Succinate dehydrogenase/fumarate reductase flavoprotein, catalytic domain"/>
    <property type="match status" value="1"/>
</dbReference>
<evidence type="ECO:0000256" key="1">
    <source>
        <dbReference type="ARBA" id="ARBA00001974"/>
    </source>
</evidence>
<evidence type="ECO:0000259" key="5">
    <source>
        <dbReference type="Pfam" id="PF00890"/>
    </source>
</evidence>
<comment type="cofactor">
    <cofactor evidence="1">
        <name>FAD</name>
        <dbReference type="ChEBI" id="CHEBI:57692"/>
    </cofactor>
</comment>
<dbReference type="InterPro" id="IPR050315">
    <property type="entry name" value="FAD-oxidoreductase_2"/>
</dbReference>
<dbReference type="Gene3D" id="3.50.50.60">
    <property type="entry name" value="FAD/NAD(P)-binding domain"/>
    <property type="match status" value="2"/>
</dbReference>
<dbReference type="InterPro" id="IPR036188">
    <property type="entry name" value="FAD/NAD-bd_sf"/>
</dbReference>
<evidence type="ECO:0000256" key="3">
    <source>
        <dbReference type="ARBA" id="ARBA00022827"/>
    </source>
</evidence>
<organism evidence="6 7">
    <name type="scientific">Schaalia radingae</name>
    <dbReference type="NCBI Taxonomy" id="131110"/>
    <lineage>
        <taxon>Bacteria</taxon>
        <taxon>Bacillati</taxon>
        <taxon>Actinomycetota</taxon>
        <taxon>Actinomycetes</taxon>
        <taxon>Actinomycetales</taxon>
        <taxon>Actinomycetaceae</taxon>
        <taxon>Schaalia</taxon>
    </lineage>
</organism>
<dbReference type="InterPro" id="IPR003953">
    <property type="entry name" value="FAD-dep_OxRdtase_2_FAD-bd"/>
</dbReference>
<dbReference type="Pfam" id="PF00890">
    <property type="entry name" value="FAD_binding_2"/>
    <property type="match status" value="1"/>
</dbReference>
<dbReference type="EMBL" id="LT629792">
    <property type="protein sequence ID" value="SDT90597.1"/>
    <property type="molecule type" value="Genomic_DNA"/>
</dbReference>